<dbReference type="InterPro" id="IPR004197">
    <property type="entry name" value="Cellulase_Ig-like"/>
</dbReference>
<name>A0A084JPA2_9FIRM</name>
<dbReference type="Gene3D" id="1.50.10.10">
    <property type="match status" value="1"/>
</dbReference>
<dbReference type="Pfam" id="PF02927">
    <property type="entry name" value="CelD_N"/>
    <property type="match status" value="1"/>
</dbReference>
<keyword evidence="7" id="KW-0378">Hydrolase</keyword>
<keyword evidence="2" id="KW-0136">Cellulose degradation</keyword>
<dbReference type="Gene3D" id="2.60.40.10">
    <property type="entry name" value="Immunoglobulins"/>
    <property type="match status" value="1"/>
</dbReference>
<feature type="domain" description="Cellulase Ig-like" evidence="6">
    <location>
        <begin position="224"/>
        <end position="298"/>
    </location>
</feature>
<gene>
    <name evidence="7" type="ORF">IO98_08685</name>
</gene>
<dbReference type="Pfam" id="PF00759">
    <property type="entry name" value="Glyco_hydro_9"/>
    <property type="match status" value="1"/>
</dbReference>
<evidence type="ECO:0000256" key="3">
    <source>
        <dbReference type="ARBA" id="ARBA00023277"/>
    </source>
</evidence>
<evidence type="ECO:0000256" key="1">
    <source>
        <dbReference type="ARBA" id="ARBA00007072"/>
    </source>
</evidence>
<evidence type="ECO:0000259" key="5">
    <source>
        <dbReference type="Pfam" id="PF00759"/>
    </source>
</evidence>
<dbReference type="GO" id="GO:0030245">
    <property type="term" value="P:cellulose catabolic process"/>
    <property type="evidence" value="ECO:0007669"/>
    <property type="project" value="UniProtKB-KW"/>
</dbReference>
<accession>A0A084JPA2</accession>
<comment type="similarity">
    <text evidence="1">Belongs to the glycosyl hydrolase 9 (cellulase E) family.</text>
</comment>
<dbReference type="Proteomes" id="UP000028525">
    <property type="component" value="Unassembled WGS sequence"/>
</dbReference>
<keyword evidence="8" id="KW-1185">Reference proteome</keyword>
<keyword evidence="3" id="KW-0119">Carbohydrate metabolism</keyword>
<evidence type="ECO:0000256" key="4">
    <source>
        <dbReference type="ARBA" id="ARBA00023326"/>
    </source>
</evidence>
<dbReference type="RefSeq" id="WP_038280071.1">
    <property type="nucleotide sequence ID" value="NZ_JPME01000010.1"/>
</dbReference>
<dbReference type="InterPro" id="IPR008928">
    <property type="entry name" value="6-hairpin_glycosidase_sf"/>
</dbReference>
<evidence type="ECO:0000256" key="2">
    <source>
        <dbReference type="ARBA" id="ARBA00023001"/>
    </source>
</evidence>
<proteinExistence type="inferred from homology"/>
<keyword evidence="4" id="KW-0624">Polysaccharide degradation</keyword>
<reference evidence="7 8" key="1">
    <citation type="submission" date="2014-07" db="EMBL/GenBank/DDBJ databases">
        <title>Draft genome of Clostridium celerecrescens 152B isolated from sediments associated with methane hydrate from Krishna Godavari basin.</title>
        <authorList>
            <person name="Honkalas V.S."/>
            <person name="Dabir A.P."/>
            <person name="Arora P."/>
            <person name="Dhakephalkar P.K."/>
        </authorList>
    </citation>
    <scope>NUCLEOTIDE SEQUENCE [LARGE SCALE GENOMIC DNA]</scope>
    <source>
        <strain evidence="7 8">152B</strain>
    </source>
</reference>
<protein>
    <submittedName>
        <fullName evidence="7">Glycoside hydrolase</fullName>
    </submittedName>
</protein>
<evidence type="ECO:0000313" key="8">
    <source>
        <dbReference type="Proteomes" id="UP000028525"/>
    </source>
</evidence>
<dbReference type="CDD" id="cd02850">
    <property type="entry name" value="E_set_Cellulase_N"/>
    <property type="match status" value="1"/>
</dbReference>
<dbReference type="InterPro" id="IPR013783">
    <property type="entry name" value="Ig-like_fold"/>
</dbReference>
<dbReference type="STRING" id="29354.IO98_08685"/>
<dbReference type="OrthoDB" id="9758662at2"/>
<dbReference type="SUPFAM" id="SSF48208">
    <property type="entry name" value="Six-hairpin glycosidases"/>
    <property type="match status" value="1"/>
</dbReference>
<dbReference type="SUPFAM" id="SSF81296">
    <property type="entry name" value="E set domains"/>
    <property type="match status" value="1"/>
</dbReference>
<sequence length="791" mass="89747">MDRQFKNNLIESLYVHYPLKPEYDKSMETYNLKKPVLSSVSLWDGTSLEPWSFDGEGEVQVKDGKILLLETKSRADHWPDNEVRANDAAAGLYATFGSYIAKLNVKGLELGKGNRIWFKIRPICPGLHSPIVRVGFVNNGVTKIPDVYSREGFNAINLKNNEWNTCTWEIDSIAHDAIEELSFNIHRYGKEVSTGDDLRFELCDIQLQEVKPGVVHGWQCEEEEVVYSTTGYFTDGRKTAIANTSAKEFEIVKEEDGLEKEVAYRGQIEKVESHLGSFRVLEFSDLKTEGTYRIRFGNTVSERFIIGNDVLESTLWKLTNFMYCERCGYPVPNCHGTCHQDVIAEHNGVKLVYAGGWHDAADVSQQTMQTAEILDAMIASAGKVKESDPMLYRRMMEEANWGLDFVLRMRFGDGYRASHAAIRRWTDNFIGNMDDCEADVHNRSFENFVFAAVEAGAGEAFKELDQELAWKCVDAAKEDFRFADERFREAGVEGPYHLLEHTAGSSLSQYYAVAAWAAGRIYKITGDSYFYDKAAEYADKVISCQETRNDLPMRGFFYRDETKTHIVHFSHQARDQVFAMALAEVCGALSEHENKAVWEDGLKLHGEYLKGLQKYTAPYGMLPAGIHHISEADDQEAFHVVHPKVDYERERINYVEQLKQGTDLGNGYYVRTFPVWFSYRGNSAIQLSMGKAASIIGTYFGDGELIEIAREQLYWTLGKNPFGQSLIYGEGNHYGQEYTALLGETVGEMPVGVQTRGNEDLPYWPPANIATYREVWTTPPGRFMWVAADLI</sequence>
<dbReference type="AlphaFoldDB" id="A0A084JPA2"/>
<comment type="caution">
    <text evidence="7">The sequence shown here is derived from an EMBL/GenBank/DDBJ whole genome shotgun (WGS) entry which is preliminary data.</text>
</comment>
<dbReference type="EMBL" id="JPME01000010">
    <property type="protein sequence ID" value="KEZ90786.1"/>
    <property type="molecule type" value="Genomic_DNA"/>
</dbReference>
<organism evidence="7 8">
    <name type="scientific">Lacrimispora celerecrescens</name>
    <dbReference type="NCBI Taxonomy" id="29354"/>
    <lineage>
        <taxon>Bacteria</taxon>
        <taxon>Bacillati</taxon>
        <taxon>Bacillota</taxon>
        <taxon>Clostridia</taxon>
        <taxon>Lachnospirales</taxon>
        <taxon>Lachnospiraceae</taxon>
        <taxon>Lacrimispora</taxon>
    </lineage>
</organism>
<evidence type="ECO:0000259" key="6">
    <source>
        <dbReference type="Pfam" id="PF02927"/>
    </source>
</evidence>
<feature type="domain" description="Glycoside hydrolase family 9" evidence="5">
    <location>
        <begin position="314"/>
        <end position="736"/>
    </location>
</feature>
<dbReference type="GO" id="GO:0008810">
    <property type="term" value="F:cellulase activity"/>
    <property type="evidence" value="ECO:0007669"/>
    <property type="project" value="InterPro"/>
</dbReference>
<evidence type="ECO:0000313" key="7">
    <source>
        <dbReference type="EMBL" id="KEZ90786.1"/>
    </source>
</evidence>
<dbReference type="InterPro" id="IPR014756">
    <property type="entry name" value="Ig_E-set"/>
</dbReference>
<dbReference type="InterPro" id="IPR012341">
    <property type="entry name" value="6hp_glycosidase-like_sf"/>
</dbReference>
<dbReference type="InterPro" id="IPR001701">
    <property type="entry name" value="Glyco_hydro_9"/>
</dbReference>